<keyword evidence="6 13" id="KW-0732">Signal</keyword>
<dbReference type="Pfam" id="PF07679">
    <property type="entry name" value="I-set"/>
    <property type="match status" value="1"/>
</dbReference>
<dbReference type="Pfam" id="PF13927">
    <property type="entry name" value="Ig_3"/>
    <property type="match status" value="1"/>
</dbReference>
<accession>A0ABM5JCZ4</accession>
<comment type="subcellular location">
    <subcellularLocation>
        <location evidence="2">Cell membrane</location>
        <topology evidence="2">Single-pass type II membrane protein</topology>
    </subcellularLocation>
</comment>
<dbReference type="Gene3D" id="2.60.40.10">
    <property type="entry name" value="Immunoglobulins"/>
    <property type="match status" value="2"/>
</dbReference>
<keyword evidence="4" id="KW-0645">Protease</keyword>
<evidence type="ECO:0000256" key="7">
    <source>
        <dbReference type="ARBA" id="ARBA00022737"/>
    </source>
</evidence>
<keyword evidence="11" id="KW-1015">Disulfide bond</keyword>
<dbReference type="SUPFAM" id="SSF55486">
    <property type="entry name" value="Metalloproteases ('zincins'), catalytic domain"/>
    <property type="match status" value="1"/>
</dbReference>
<evidence type="ECO:0000256" key="1">
    <source>
        <dbReference type="ARBA" id="ARBA00001947"/>
    </source>
</evidence>
<evidence type="ECO:0000256" key="6">
    <source>
        <dbReference type="ARBA" id="ARBA00022729"/>
    </source>
</evidence>
<organism evidence="15 16">
    <name type="scientific">Drosophila rhopaloa</name>
    <name type="common">Fruit fly</name>
    <dbReference type="NCBI Taxonomy" id="1041015"/>
    <lineage>
        <taxon>Eukaryota</taxon>
        <taxon>Metazoa</taxon>
        <taxon>Ecdysozoa</taxon>
        <taxon>Arthropoda</taxon>
        <taxon>Hexapoda</taxon>
        <taxon>Insecta</taxon>
        <taxon>Pterygota</taxon>
        <taxon>Neoptera</taxon>
        <taxon>Endopterygota</taxon>
        <taxon>Diptera</taxon>
        <taxon>Brachycera</taxon>
        <taxon>Muscomorpha</taxon>
        <taxon>Ephydroidea</taxon>
        <taxon>Drosophilidae</taxon>
        <taxon>Drosophila</taxon>
        <taxon>Sophophora</taxon>
    </lineage>
</organism>
<dbReference type="CDD" id="cd08662">
    <property type="entry name" value="M13"/>
    <property type="match status" value="1"/>
</dbReference>
<evidence type="ECO:0000256" key="3">
    <source>
        <dbReference type="ARBA" id="ARBA00007357"/>
    </source>
</evidence>
<dbReference type="PROSITE" id="PS51885">
    <property type="entry name" value="NEPRILYSIN"/>
    <property type="match status" value="1"/>
</dbReference>
<dbReference type="Gene3D" id="1.10.1380.10">
    <property type="entry name" value="Neutral endopeptidase , domain2"/>
    <property type="match status" value="1"/>
</dbReference>
<dbReference type="InterPro" id="IPR008753">
    <property type="entry name" value="Peptidase_M13_N"/>
</dbReference>
<evidence type="ECO:0000256" key="12">
    <source>
        <dbReference type="ARBA" id="ARBA00023319"/>
    </source>
</evidence>
<dbReference type="InterPro" id="IPR003598">
    <property type="entry name" value="Ig_sub2"/>
</dbReference>
<evidence type="ECO:0000256" key="11">
    <source>
        <dbReference type="ARBA" id="ARBA00023157"/>
    </source>
</evidence>
<keyword evidence="9" id="KW-0862">Zinc</keyword>
<evidence type="ECO:0000256" key="13">
    <source>
        <dbReference type="SAM" id="SignalP"/>
    </source>
</evidence>
<dbReference type="Proteomes" id="UP001652680">
    <property type="component" value="Unassembled WGS sequence"/>
</dbReference>
<comment type="similarity">
    <text evidence="3">Belongs to the peptidase M13 family.</text>
</comment>
<dbReference type="InterPro" id="IPR051170">
    <property type="entry name" value="Neural/epithelial_adhesion"/>
</dbReference>
<keyword evidence="12" id="KW-0393">Immunoglobulin domain</keyword>
<evidence type="ECO:0000313" key="15">
    <source>
        <dbReference type="EnsemblMetazoa" id="XP_044316693.1"/>
    </source>
</evidence>
<dbReference type="PROSITE" id="PS50835">
    <property type="entry name" value="IG_LIKE"/>
    <property type="match status" value="2"/>
</dbReference>
<dbReference type="InterPro" id="IPR042089">
    <property type="entry name" value="Peptidase_M13_dom_2"/>
</dbReference>
<dbReference type="SMART" id="SM00408">
    <property type="entry name" value="IGc2"/>
    <property type="match status" value="2"/>
</dbReference>
<keyword evidence="10" id="KW-0482">Metalloprotease</keyword>
<dbReference type="SMART" id="SM00409">
    <property type="entry name" value="IG"/>
    <property type="match status" value="2"/>
</dbReference>
<keyword evidence="8" id="KW-0378">Hydrolase</keyword>
<name>A0ABM5JCZ4_DRORH</name>
<reference evidence="16" key="1">
    <citation type="journal article" date="2021" name="Elife">
        <title>Highly contiguous assemblies of 101 drosophilid genomes.</title>
        <authorList>
            <person name="Kim B.Y."/>
            <person name="Wang J.R."/>
            <person name="Miller D.E."/>
            <person name="Barmina O."/>
            <person name="Delaney E."/>
            <person name="Thompson A."/>
            <person name="Comeault A.A."/>
            <person name="Peede D."/>
            <person name="D'Agostino E.R."/>
            <person name="Pelaez J."/>
            <person name="Aguilar J.M."/>
            <person name="Haji D."/>
            <person name="Matsunaga T."/>
            <person name="Armstrong E.E."/>
            <person name="Zych M."/>
            <person name="Ogawa Y."/>
            <person name="Stamenkovic-Radak M."/>
            <person name="Jelic M."/>
            <person name="Veselinovic M.S."/>
            <person name="Tanaskovic M."/>
            <person name="Eric P."/>
            <person name="Gao J.J."/>
            <person name="Katoh T.K."/>
            <person name="Toda M.J."/>
            <person name="Watabe H."/>
            <person name="Watada M."/>
            <person name="Davis J.S."/>
            <person name="Moyle L.C."/>
            <person name="Manoli G."/>
            <person name="Bertolini E."/>
            <person name="Kostal V."/>
            <person name="Hawley R.S."/>
            <person name="Takahashi A."/>
            <person name="Jones C.D."/>
            <person name="Price D.K."/>
            <person name="Whiteman N."/>
            <person name="Kopp A."/>
            <person name="Matute D.R."/>
            <person name="Petrov D.A."/>
        </authorList>
    </citation>
    <scope>NUCLEOTIDE SEQUENCE [LARGE SCALE GENOMIC DNA]</scope>
</reference>
<dbReference type="PANTHER" id="PTHR12231:SF157">
    <property type="entry name" value="DPR-INTERACTING PROTEIN EPSILON-RELATED"/>
    <property type="match status" value="1"/>
</dbReference>
<dbReference type="InterPro" id="IPR000718">
    <property type="entry name" value="Peptidase_M13"/>
</dbReference>
<dbReference type="InterPro" id="IPR013783">
    <property type="entry name" value="Ig-like_fold"/>
</dbReference>
<evidence type="ECO:0000256" key="4">
    <source>
        <dbReference type="ARBA" id="ARBA00022670"/>
    </source>
</evidence>
<evidence type="ECO:0000259" key="14">
    <source>
        <dbReference type="PROSITE" id="PS50835"/>
    </source>
</evidence>
<dbReference type="InterPro" id="IPR007110">
    <property type="entry name" value="Ig-like_dom"/>
</dbReference>
<dbReference type="InterPro" id="IPR018497">
    <property type="entry name" value="Peptidase_M13_C"/>
</dbReference>
<dbReference type="InterPro" id="IPR024079">
    <property type="entry name" value="MetalloPept_cat_dom_sf"/>
</dbReference>
<reference evidence="15" key="2">
    <citation type="submission" date="2025-05" db="UniProtKB">
        <authorList>
            <consortium name="EnsemblMetazoa"/>
        </authorList>
    </citation>
    <scope>IDENTIFICATION</scope>
</reference>
<evidence type="ECO:0000256" key="9">
    <source>
        <dbReference type="ARBA" id="ARBA00022833"/>
    </source>
</evidence>
<protein>
    <recommendedName>
        <fullName evidence="14">Ig-like domain-containing protein</fullName>
    </recommendedName>
</protein>
<dbReference type="PANTHER" id="PTHR12231">
    <property type="entry name" value="CTX-RELATED TYPE I TRANSMEMBRANE PROTEIN"/>
    <property type="match status" value="1"/>
</dbReference>
<sequence>MLNRFEAIFNILYVGLGCLLATTVALSTDTGSDGNAVNTGASTLNNVISEDPEFTDVIENITVPAGRNVKLACSVKNLGSYKVAWMHFEQSAILTVHNHVITRNPRISVTHDKHDKHRTWFLHINNVQEEDRGRYMCQINTVTAKTQYGFVKVVVPPNIDDALTSSDIIVREGDNVTLRCKAKGSPEPAIKWKRDDGNKIVINKSLEVHDLEADSLELERISRLHMGAYLCIASNGVPPSVSKRIKVSVDFSPMVWIPHQLVGIPMGFNITLECFIEANPTSLNYWTRENDQMIIESYKYDVLAAMKWIACILFIPICAAFTAQKTESDPNTRLLDNILSYVVGDASACGNYFEYACGKYATRHIDDSFTEIIQMLDHKVNKNLVLLMEELNQRSQSAVLNESSVEAKALQFYITCRDASLNTRSAEHYLRLAPPDKGLTWPQLTPGETAWPKEQFKWIKTLGYLHRYGLTNVIVSVMVTQNFENSSEFLLNLSMPSFEEESQHLNSFMETLATLHVMKVPSKSVVPLARKIRRLEHAIRILAEADDDDDESQFMSVQRLEYRTGLNWQMFIELLVDHRISPNFRVQVRNLHYFTALKVLMETSDAQMVASYIMTRFVLYLLNDSMGDRSPIECIKDMRRGMDQASNLIYKERFLEPATLQQFTKEVIELFDQLRRQFQLHIDKNSLGLTSRQNRMVGTKVQDIVLNIGNIPRGRDHRSFVSQYYKDLEFPSADLDYSREHLKLLEFRTQKQMAKLYQPAPSKDEFFFISDPDTAMSSTPYYMIRQNIIIVPHGLFQEPFFVSDSHDVFKYSLLGFTIAHELIHSVDTTGLLFDSLGNADKTGTEISTSPRFEAGLVCMNRNSTQYLDERVADISGLDLAYSAYLRIAKDRNYTDFANTSLEQIFFLNLAQFFCGDSHPTNFVDHDEDQIRLQQMLHGFAPFHKAFGCQTRSFYPEKCQLW</sequence>
<feature type="chain" id="PRO_5046765685" description="Ig-like domain-containing protein" evidence="13">
    <location>
        <begin position="26"/>
        <end position="961"/>
    </location>
</feature>
<keyword evidence="16" id="KW-1185">Reference proteome</keyword>
<dbReference type="EnsemblMetazoa" id="XM_044460758.1">
    <property type="protein sequence ID" value="XP_044316693.1"/>
    <property type="gene ID" value="LOC108037158"/>
</dbReference>
<dbReference type="Pfam" id="PF05649">
    <property type="entry name" value="Peptidase_M13_N"/>
    <property type="match status" value="1"/>
</dbReference>
<proteinExistence type="inferred from homology"/>
<comment type="cofactor">
    <cofactor evidence="1">
        <name>Zn(2+)</name>
        <dbReference type="ChEBI" id="CHEBI:29105"/>
    </cofactor>
</comment>
<feature type="signal peptide" evidence="13">
    <location>
        <begin position="1"/>
        <end position="25"/>
    </location>
</feature>
<feature type="domain" description="Ig-like" evidence="14">
    <location>
        <begin position="52"/>
        <end position="147"/>
    </location>
</feature>
<evidence type="ECO:0000256" key="2">
    <source>
        <dbReference type="ARBA" id="ARBA00004401"/>
    </source>
</evidence>
<dbReference type="InterPro" id="IPR013098">
    <property type="entry name" value="Ig_I-set"/>
</dbReference>
<evidence type="ECO:0000256" key="8">
    <source>
        <dbReference type="ARBA" id="ARBA00022801"/>
    </source>
</evidence>
<dbReference type="InterPro" id="IPR003599">
    <property type="entry name" value="Ig_sub"/>
</dbReference>
<dbReference type="PROSITE" id="PS51257">
    <property type="entry name" value="PROKAR_LIPOPROTEIN"/>
    <property type="match status" value="1"/>
</dbReference>
<dbReference type="Gene3D" id="3.40.390.10">
    <property type="entry name" value="Collagenase (Catalytic Domain)"/>
    <property type="match status" value="1"/>
</dbReference>
<dbReference type="InterPro" id="IPR036179">
    <property type="entry name" value="Ig-like_dom_sf"/>
</dbReference>
<dbReference type="PRINTS" id="PR00786">
    <property type="entry name" value="NEPRILYSIN"/>
</dbReference>
<evidence type="ECO:0000256" key="10">
    <source>
        <dbReference type="ARBA" id="ARBA00023049"/>
    </source>
</evidence>
<dbReference type="SUPFAM" id="SSF48726">
    <property type="entry name" value="Immunoglobulin"/>
    <property type="match status" value="2"/>
</dbReference>
<feature type="domain" description="Ig-like" evidence="14">
    <location>
        <begin position="157"/>
        <end position="248"/>
    </location>
</feature>
<evidence type="ECO:0000313" key="16">
    <source>
        <dbReference type="Proteomes" id="UP001652680"/>
    </source>
</evidence>
<keyword evidence="7" id="KW-0677">Repeat</keyword>
<dbReference type="Pfam" id="PF01431">
    <property type="entry name" value="Peptidase_M13"/>
    <property type="match status" value="1"/>
</dbReference>
<evidence type="ECO:0000256" key="5">
    <source>
        <dbReference type="ARBA" id="ARBA00022723"/>
    </source>
</evidence>
<gene>
    <name evidence="15" type="primary">108037158</name>
</gene>
<keyword evidence="5" id="KW-0479">Metal-binding</keyword>